<dbReference type="EMBL" id="CAJVCH010514718">
    <property type="protein sequence ID" value="CAG7821557.1"/>
    <property type="molecule type" value="Genomic_DNA"/>
</dbReference>
<proteinExistence type="inferred from homology"/>
<accession>A0A8J2KSS4</accession>
<dbReference type="InterPro" id="IPR040663">
    <property type="entry name" value="DNA_pol_D_N"/>
</dbReference>
<feature type="domain" description="DNA polymerase delta subunit OB-fold" evidence="4">
    <location>
        <begin position="1"/>
        <end position="152"/>
    </location>
</feature>
<organism evidence="5 6">
    <name type="scientific">Allacma fusca</name>
    <dbReference type="NCBI Taxonomy" id="39272"/>
    <lineage>
        <taxon>Eukaryota</taxon>
        <taxon>Metazoa</taxon>
        <taxon>Ecdysozoa</taxon>
        <taxon>Arthropoda</taxon>
        <taxon>Hexapoda</taxon>
        <taxon>Collembola</taxon>
        <taxon>Symphypleona</taxon>
        <taxon>Sminthuridae</taxon>
        <taxon>Allacma</taxon>
    </lineage>
</organism>
<keyword evidence="6" id="KW-1185">Reference proteome</keyword>
<dbReference type="GO" id="GO:0003677">
    <property type="term" value="F:DNA binding"/>
    <property type="evidence" value="ECO:0007669"/>
    <property type="project" value="InterPro"/>
</dbReference>
<dbReference type="Pfam" id="PF04042">
    <property type="entry name" value="DNA_pol_E_B"/>
    <property type="match status" value="1"/>
</dbReference>
<feature type="domain" description="DNA polymerase alpha/delta/epsilon subunit B" evidence="3">
    <location>
        <begin position="174"/>
        <end position="386"/>
    </location>
</feature>
<dbReference type="PANTHER" id="PTHR10416">
    <property type="entry name" value="DNA POLYMERASE DELTA SUBUNIT 2"/>
    <property type="match status" value="1"/>
</dbReference>
<dbReference type="GO" id="GO:0006271">
    <property type="term" value="P:DNA strand elongation involved in DNA replication"/>
    <property type="evidence" value="ECO:0007669"/>
    <property type="project" value="TreeGrafter"/>
</dbReference>
<evidence type="ECO:0000256" key="2">
    <source>
        <dbReference type="ARBA" id="ARBA00022705"/>
    </source>
</evidence>
<protein>
    <recommendedName>
        <fullName evidence="7">DNA polymerase delta small subunit</fullName>
    </recommendedName>
</protein>
<dbReference type="GO" id="GO:0043625">
    <property type="term" value="C:delta DNA polymerase complex"/>
    <property type="evidence" value="ECO:0007669"/>
    <property type="project" value="TreeGrafter"/>
</dbReference>
<evidence type="ECO:0000313" key="5">
    <source>
        <dbReference type="EMBL" id="CAG7821557.1"/>
    </source>
</evidence>
<evidence type="ECO:0000256" key="1">
    <source>
        <dbReference type="ARBA" id="ARBA00006035"/>
    </source>
</evidence>
<dbReference type="InterPro" id="IPR024826">
    <property type="entry name" value="DNA_pol_delta/II_ssu"/>
</dbReference>
<comment type="similarity">
    <text evidence="1">Belongs to the DNA polymerase delta/II small subunit family.</text>
</comment>
<dbReference type="Proteomes" id="UP000708208">
    <property type="component" value="Unassembled WGS sequence"/>
</dbReference>
<dbReference type="InterPro" id="IPR007185">
    <property type="entry name" value="DNA_pol_a/d/e_bsu"/>
</dbReference>
<evidence type="ECO:0008006" key="7">
    <source>
        <dbReference type="Google" id="ProtNLM"/>
    </source>
</evidence>
<name>A0A8J2KSS4_9HEXA</name>
<dbReference type="AlphaFoldDB" id="A0A8J2KSS4"/>
<dbReference type="OrthoDB" id="3763at2759"/>
<keyword evidence="2" id="KW-0235">DNA replication</keyword>
<comment type="caution">
    <text evidence="5">The sequence shown here is derived from an EMBL/GenBank/DDBJ whole genome shotgun (WGS) entry which is preliminary data.</text>
</comment>
<reference evidence="5" key="1">
    <citation type="submission" date="2021-06" db="EMBL/GenBank/DDBJ databases">
        <authorList>
            <person name="Hodson N. C."/>
            <person name="Mongue J. A."/>
            <person name="Jaron S. K."/>
        </authorList>
    </citation>
    <scope>NUCLEOTIDE SEQUENCE</scope>
</reference>
<dbReference type="PANTHER" id="PTHR10416:SF0">
    <property type="entry name" value="DNA POLYMERASE DELTA SUBUNIT 2"/>
    <property type="match status" value="1"/>
</dbReference>
<dbReference type="Pfam" id="PF18018">
    <property type="entry name" value="DNA_pol_D_N"/>
    <property type="match status" value="1"/>
</dbReference>
<gene>
    <name evidence="5" type="ORF">AFUS01_LOCUS31888</name>
</gene>
<sequence>MRPRLEERVKEEWVPEKVCLKKIADLCEANKTVDGKLGSPVKGQKGKRSSHEQRVAFHEDIIVAIIGTVFKQQPEKPSILLELSEDNPMVPVVPKQKYISDKDYILMEDETTRVRLVALPGCGLVVDEIVNGLVCAVKGKPTIDGKFEVADVIWATPKPAPELKLKLPMEIEMIFVSGLMLGEPGSEESVFVDLLFQYLEGLAGSLKEQSCEIAHQTRVFFLGNSLWRRSNLLAESFSDDLIKNAKTLDSLLDDLSKTMEVFIMPGKNDPCETMMPQPAIHKCIMPKSSRRKSFHSLTNPTRLSMGFPAGQKLDMILNSGENVVDALRNSSLTCPLEMSRRILQWGHLCPTSPDTLPLYPGCSEDFFIINGTLPHIFAVGNQSKFDVIEWNLTKIVSVPEFSKTYSAVVLTKDLEFIELNFRAMLK</sequence>
<evidence type="ECO:0000259" key="3">
    <source>
        <dbReference type="Pfam" id="PF04042"/>
    </source>
</evidence>
<evidence type="ECO:0000259" key="4">
    <source>
        <dbReference type="Pfam" id="PF18018"/>
    </source>
</evidence>
<evidence type="ECO:0000313" key="6">
    <source>
        <dbReference type="Proteomes" id="UP000708208"/>
    </source>
</evidence>